<accession>A0A6A6HFF1</accession>
<dbReference type="EMBL" id="ML991783">
    <property type="protein sequence ID" value="KAF2236805.1"/>
    <property type="molecule type" value="Genomic_DNA"/>
</dbReference>
<keyword evidence="2" id="KW-1185">Reference proteome</keyword>
<evidence type="ECO:0000313" key="1">
    <source>
        <dbReference type="EMBL" id="KAF2236805.1"/>
    </source>
</evidence>
<dbReference type="AlphaFoldDB" id="A0A6A6HFF1"/>
<sequence length="178" mass="19669">MAHVLLFCAGDVSPKVIDRLITKSQSHSPSFNCWTLIRGPSQAVKDEETPVPVESFSTGFKGASIDSLAGFVTSRIPEPVGLLTPYTFAVLDERSERDDTVLLVHQVTSYPDKDPEDTNPDPSTAKKEWKQWRVTFVSGQWVVSVLEEGDDLLTESFDDSLFSVDADGVLHVRRIEGS</sequence>
<protein>
    <submittedName>
        <fullName evidence="1">Uncharacterized protein</fullName>
    </submittedName>
</protein>
<name>A0A6A6HFF1_VIRVR</name>
<reference evidence="1" key="1">
    <citation type="journal article" date="2020" name="Stud. Mycol.">
        <title>101 Dothideomycetes genomes: a test case for predicting lifestyles and emergence of pathogens.</title>
        <authorList>
            <person name="Haridas S."/>
            <person name="Albert R."/>
            <person name="Binder M."/>
            <person name="Bloem J."/>
            <person name="Labutti K."/>
            <person name="Salamov A."/>
            <person name="Andreopoulos B."/>
            <person name="Baker S."/>
            <person name="Barry K."/>
            <person name="Bills G."/>
            <person name="Bluhm B."/>
            <person name="Cannon C."/>
            <person name="Castanera R."/>
            <person name="Culley D."/>
            <person name="Daum C."/>
            <person name="Ezra D."/>
            <person name="Gonzalez J."/>
            <person name="Henrissat B."/>
            <person name="Kuo A."/>
            <person name="Liang C."/>
            <person name="Lipzen A."/>
            <person name="Lutzoni F."/>
            <person name="Magnuson J."/>
            <person name="Mondo S."/>
            <person name="Nolan M."/>
            <person name="Ohm R."/>
            <person name="Pangilinan J."/>
            <person name="Park H.-J."/>
            <person name="Ramirez L."/>
            <person name="Alfaro M."/>
            <person name="Sun H."/>
            <person name="Tritt A."/>
            <person name="Yoshinaga Y."/>
            <person name="Zwiers L.-H."/>
            <person name="Turgeon B."/>
            <person name="Goodwin S."/>
            <person name="Spatafora J."/>
            <person name="Crous P."/>
            <person name="Grigoriev I."/>
        </authorList>
    </citation>
    <scope>NUCLEOTIDE SEQUENCE</scope>
    <source>
        <strain evidence="1">Tuck. ex Michener</strain>
    </source>
</reference>
<gene>
    <name evidence="1" type="ORF">EV356DRAFT_497718</name>
</gene>
<proteinExistence type="predicted"/>
<dbReference type="Proteomes" id="UP000800092">
    <property type="component" value="Unassembled WGS sequence"/>
</dbReference>
<evidence type="ECO:0000313" key="2">
    <source>
        <dbReference type="Proteomes" id="UP000800092"/>
    </source>
</evidence>
<dbReference type="OrthoDB" id="4456803at2759"/>
<organism evidence="1 2">
    <name type="scientific">Viridothelium virens</name>
    <name type="common">Speckled blister lichen</name>
    <name type="synonym">Trypethelium virens</name>
    <dbReference type="NCBI Taxonomy" id="1048519"/>
    <lineage>
        <taxon>Eukaryota</taxon>
        <taxon>Fungi</taxon>
        <taxon>Dikarya</taxon>
        <taxon>Ascomycota</taxon>
        <taxon>Pezizomycotina</taxon>
        <taxon>Dothideomycetes</taxon>
        <taxon>Dothideomycetes incertae sedis</taxon>
        <taxon>Trypetheliales</taxon>
        <taxon>Trypetheliaceae</taxon>
        <taxon>Viridothelium</taxon>
    </lineage>
</organism>